<gene>
    <name evidence="1" type="ORF">NDU88_004146</name>
</gene>
<dbReference type="EMBL" id="JANPWB010000002">
    <property type="protein sequence ID" value="KAJ1208763.1"/>
    <property type="molecule type" value="Genomic_DNA"/>
</dbReference>
<evidence type="ECO:0000313" key="2">
    <source>
        <dbReference type="Proteomes" id="UP001066276"/>
    </source>
</evidence>
<keyword evidence="2" id="KW-1185">Reference proteome</keyword>
<proteinExistence type="predicted"/>
<dbReference type="Proteomes" id="UP001066276">
    <property type="component" value="Chromosome 1_2"/>
</dbReference>
<evidence type="ECO:0000313" key="1">
    <source>
        <dbReference type="EMBL" id="KAJ1208763.1"/>
    </source>
</evidence>
<dbReference type="AlphaFoldDB" id="A0AAV7W872"/>
<organism evidence="1 2">
    <name type="scientific">Pleurodeles waltl</name>
    <name type="common">Iberian ribbed newt</name>
    <dbReference type="NCBI Taxonomy" id="8319"/>
    <lineage>
        <taxon>Eukaryota</taxon>
        <taxon>Metazoa</taxon>
        <taxon>Chordata</taxon>
        <taxon>Craniata</taxon>
        <taxon>Vertebrata</taxon>
        <taxon>Euteleostomi</taxon>
        <taxon>Amphibia</taxon>
        <taxon>Batrachia</taxon>
        <taxon>Caudata</taxon>
        <taxon>Salamandroidea</taxon>
        <taxon>Salamandridae</taxon>
        <taxon>Pleurodelinae</taxon>
        <taxon>Pleurodeles</taxon>
    </lineage>
</organism>
<sequence>MAPSSRHSLAPATPVICRMEATGAALHSHGQVKGAQGPSREAVSASKGLQALCQAGRCHLCSGYTTSIPPAERVLHPKLLVPLGPLNGGPPHDVPTAVGGEARNQACGCSPCHRPRAPNGTAIPPGKGST</sequence>
<reference evidence="1" key="1">
    <citation type="journal article" date="2022" name="bioRxiv">
        <title>Sequencing and chromosome-scale assembly of the giantPleurodeles waltlgenome.</title>
        <authorList>
            <person name="Brown T."/>
            <person name="Elewa A."/>
            <person name="Iarovenko S."/>
            <person name="Subramanian E."/>
            <person name="Araus A.J."/>
            <person name="Petzold A."/>
            <person name="Susuki M."/>
            <person name="Suzuki K.-i.T."/>
            <person name="Hayashi T."/>
            <person name="Toyoda A."/>
            <person name="Oliveira C."/>
            <person name="Osipova E."/>
            <person name="Leigh N.D."/>
            <person name="Simon A."/>
            <person name="Yun M.H."/>
        </authorList>
    </citation>
    <scope>NUCLEOTIDE SEQUENCE</scope>
    <source>
        <strain evidence="1">20211129_DDA</strain>
        <tissue evidence="1">Liver</tissue>
    </source>
</reference>
<protein>
    <submittedName>
        <fullName evidence="1">Uncharacterized protein</fullName>
    </submittedName>
</protein>
<comment type="caution">
    <text evidence="1">The sequence shown here is derived from an EMBL/GenBank/DDBJ whole genome shotgun (WGS) entry which is preliminary data.</text>
</comment>
<accession>A0AAV7W872</accession>
<name>A0AAV7W872_PLEWA</name>